<dbReference type="Proteomes" id="UP000030755">
    <property type="component" value="Unassembled WGS sequence"/>
</dbReference>
<dbReference type="PANTHER" id="PTHR21580:SF28">
    <property type="entry name" value="BOREALIN N-TERMINAL DOMAIN-CONTAINING PROTEIN-RELATED"/>
    <property type="match status" value="1"/>
</dbReference>
<gene>
    <name evidence="2" type="ORF">O9G_004656</name>
</gene>
<proteinExistence type="predicted"/>
<dbReference type="InterPro" id="IPR051291">
    <property type="entry name" value="CIMAP"/>
</dbReference>
<protein>
    <submittedName>
        <fullName evidence="2">Uncharacterized protein</fullName>
    </submittedName>
</protein>
<name>A0A075AYV4_ROZAC</name>
<evidence type="ECO:0000313" key="2">
    <source>
        <dbReference type="EMBL" id="EPZ35452.1"/>
    </source>
</evidence>
<dbReference type="InterPro" id="IPR010736">
    <property type="entry name" value="SHIPPO-rpt"/>
</dbReference>
<reference evidence="2 3" key="1">
    <citation type="journal article" date="2013" name="Curr. Biol.">
        <title>Shared signatures of parasitism and phylogenomics unite Cryptomycota and microsporidia.</title>
        <authorList>
            <person name="James T.Y."/>
            <person name="Pelin A."/>
            <person name="Bonen L."/>
            <person name="Ahrendt S."/>
            <person name="Sain D."/>
            <person name="Corradi N."/>
            <person name="Stajich J.E."/>
        </authorList>
    </citation>
    <scope>NUCLEOTIDE SEQUENCE [LARGE SCALE GENOMIC DNA]</scope>
    <source>
        <strain evidence="2 3">CSF55</strain>
    </source>
</reference>
<dbReference type="OMA" id="YVNHDCT"/>
<dbReference type="PANTHER" id="PTHR21580">
    <property type="entry name" value="SHIPPO-1-RELATED"/>
    <property type="match status" value="1"/>
</dbReference>
<feature type="region of interest" description="Disordered" evidence="1">
    <location>
        <begin position="1"/>
        <end position="29"/>
    </location>
</feature>
<dbReference type="AlphaFoldDB" id="A0A075AYV4"/>
<dbReference type="HOGENOM" id="CLU_088282_1_0_1"/>
<accession>A0A075AYV4</accession>
<organism evidence="2 3">
    <name type="scientific">Rozella allomycis (strain CSF55)</name>
    <dbReference type="NCBI Taxonomy" id="988480"/>
    <lineage>
        <taxon>Eukaryota</taxon>
        <taxon>Fungi</taxon>
        <taxon>Fungi incertae sedis</taxon>
        <taxon>Cryptomycota</taxon>
        <taxon>Cryptomycota incertae sedis</taxon>
        <taxon>Rozella</taxon>
    </lineage>
</organism>
<evidence type="ECO:0000256" key="1">
    <source>
        <dbReference type="SAM" id="MobiDB-lite"/>
    </source>
</evidence>
<keyword evidence="3" id="KW-1185">Reference proteome</keyword>
<dbReference type="Pfam" id="PF07004">
    <property type="entry name" value="SHIPPO-rpt"/>
    <property type="match status" value="6"/>
</dbReference>
<feature type="region of interest" description="Disordered" evidence="1">
    <location>
        <begin position="163"/>
        <end position="183"/>
    </location>
</feature>
<sequence>MRQASPDNKNQQNKEPQVAARWNGPGPAAYTLPSAIGESPVWKRAPAVSVAGRWKALKNLADSTPGPNSFFPRTTRIGSVRGPAFSIQGRVKNNFDEKNENPGPSNYYPILRFAKSAPPAFTISGRSTVTHLSTNPGPSQYNIPSSIGGDQFFVKNASPKFTMAPNRGQKSGNNPSPGPAAYSANEVRVNKPSIPAYSLSGRYVKDYVNEVPGPNLYMPKIGFTHPATPRFSFRSKHSPYMAFVPDAENGDHLDFN</sequence>
<dbReference type="EMBL" id="KE560831">
    <property type="protein sequence ID" value="EPZ35452.1"/>
    <property type="molecule type" value="Genomic_DNA"/>
</dbReference>
<dbReference type="OrthoDB" id="429991at2759"/>
<feature type="compositionally biased region" description="Polar residues" evidence="1">
    <location>
        <begin position="1"/>
        <end position="15"/>
    </location>
</feature>
<evidence type="ECO:0000313" key="3">
    <source>
        <dbReference type="Proteomes" id="UP000030755"/>
    </source>
</evidence>